<evidence type="ECO:0000313" key="4">
    <source>
        <dbReference type="Proteomes" id="UP000588158"/>
    </source>
</evidence>
<dbReference type="GO" id="GO:0003677">
    <property type="term" value="F:DNA binding"/>
    <property type="evidence" value="ECO:0007669"/>
    <property type="project" value="UniProtKB-KW"/>
</dbReference>
<dbReference type="AlphaFoldDB" id="A0A841AEJ7"/>
<sequence>MSRGGHREGEAPADGAGPAGTSADRARADEPAAADGVAELAAEMQRVLLVSSRILRSHTASQDVSAPQFSVLAYLHRAGESTPGSLADFEHVSPPVMTRMLGRLEEAGLVRRSAHPGDGRQVLVALTDAGRAAVLAGREERDAWLRSRLGEVTEADREQLRAATALLRRTLIAPRD</sequence>
<accession>A0A841AEJ7</accession>
<protein>
    <submittedName>
        <fullName evidence="3">DNA-binding MarR family transcriptional regulator</fullName>
    </submittedName>
</protein>
<evidence type="ECO:0000259" key="2">
    <source>
        <dbReference type="PROSITE" id="PS50995"/>
    </source>
</evidence>
<name>A0A841AEJ7_9MICO</name>
<evidence type="ECO:0000256" key="1">
    <source>
        <dbReference type="SAM" id="MobiDB-lite"/>
    </source>
</evidence>
<evidence type="ECO:0000313" key="3">
    <source>
        <dbReference type="EMBL" id="MBB5831690.1"/>
    </source>
</evidence>
<feature type="compositionally biased region" description="Basic and acidic residues" evidence="1">
    <location>
        <begin position="1"/>
        <end position="10"/>
    </location>
</feature>
<dbReference type="SMART" id="SM00347">
    <property type="entry name" value="HTH_MARR"/>
    <property type="match status" value="1"/>
</dbReference>
<dbReference type="InterPro" id="IPR036388">
    <property type="entry name" value="WH-like_DNA-bd_sf"/>
</dbReference>
<dbReference type="PANTHER" id="PTHR39515">
    <property type="entry name" value="CONSERVED PROTEIN"/>
    <property type="match status" value="1"/>
</dbReference>
<dbReference type="GO" id="GO:0003700">
    <property type="term" value="F:DNA-binding transcription factor activity"/>
    <property type="evidence" value="ECO:0007669"/>
    <property type="project" value="InterPro"/>
</dbReference>
<dbReference type="Gene3D" id="1.10.10.10">
    <property type="entry name" value="Winged helix-like DNA-binding domain superfamily/Winged helix DNA-binding domain"/>
    <property type="match status" value="1"/>
</dbReference>
<reference evidence="3 4" key="1">
    <citation type="submission" date="2020-08" db="EMBL/GenBank/DDBJ databases">
        <title>Sequencing the genomes of 1000 actinobacteria strains.</title>
        <authorList>
            <person name="Klenk H.-P."/>
        </authorList>
    </citation>
    <scope>NUCLEOTIDE SEQUENCE [LARGE SCALE GENOMIC DNA]</scope>
    <source>
        <strain evidence="3 4">DSM 28796</strain>
    </source>
</reference>
<keyword evidence="3" id="KW-0238">DNA-binding</keyword>
<dbReference type="Pfam" id="PF01047">
    <property type="entry name" value="MarR"/>
    <property type="match status" value="1"/>
</dbReference>
<proteinExistence type="predicted"/>
<dbReference type="EMBL" id="JACHLZ010000001">
    <property type="protein sequence ID" value="MBB5831690.1"/>
    <property type="molecule type" value="Genomic_DNA"/>
</dbReference>
<feature type="domain" description="HTH marR-type" evidence="2">
    <location>
        <begin position="37"/>
        <end position="169"/>
    </location>
</feature>
<dbReference type="RefSeq" id="WP_312857605.1">
    <property type="nucleotide sequence ID" value="NZ_JACHLZ010000001.1"/>
</dbReference>
<comment type="caution">
    <text evidence="3">The sequence shown here is derived from an EMBL/GenBank/DDBJ whole genome shotgun (WGS) entry which is preliminary data.</text>
</comment>
<keyword evidence="4" id="KW-1185">Reference proteome</keyword>
<dbReference type="PANTHER" id="PTHR39515:SF2">
    <property type="entry name" value="HTH-TYPE TRANSCRIPTIONAL REGULATOR RV0880"/>
    <property type="match status" value="1"/>
</dbReference>
<dbReference type="InterPro" id="IPR000835">
    <property type="entry name" value="HTH_MarR-typ"/>
</dbReference>
<feature type="region of interest" description="Disordered" evidence="1">
    <location>
        <begin position="1"/>
        <end position="35"/>
    </location>
</feature>
<dbReference type="Proteomes" id="UP000588158">
    <property type="component" value="Unassembled WGS sequence"/>
</dbReference>
<dbReference type="PROSITE" id="PS50995">
    <property type="entry name" value="HTH_MARR_2"/>
    <property type="match status" value="1"/>
</dbReference>
<gene>
    <name evidence="3" type="ORF">HNR70_001503</name>
</gene>
<dbReference type="InterPro" id="IPR036390">
    <property type="entry name" value="WH_DNA-bd_sf"/>
</dbReference>
<organism evidence="3 4">
    <name type="scientific">Brachybacterium aquaticum</name>
    <dbReference type="NCBI Taxonomy" id="1432564"/>
    <lineage>
        <taxon>Bacteria</taxon>
        <taxon>Bacillati</taxon>
        <taxon>Actinomycetota</taxon>
        <taxon>Actinomycetes</taxon>
        <taxon>Micrococcales</taxon>
        <taxon>Dermabacteraceae</taxon>
        <taxon>Brachybacterium</taxon>
    </lineage>
</organism>
<dbReference type="SUPFAM" id="SSF46785">
    <property type="entry name" value="Winged helix' DNA-binding domain"/>
    <property type="match status" value="1"/>
</dbReference>
<dbReference type="InterPro" id="IPR052526">
    <property type="entry name" value="HTH-type_Bedaq_tolerance"/>
</dbReference>